<evidence type="ECO:0000256" key="1">
    <source>
        <dbReference type="SAM" id="Phobius"/>
    </source>
</evidence>
<dbReference type="EMBL" id="CM007390">
    <property type="protein sequence ID" value="ONK55956.1"/>
    <property type="molecule type" value="Genomic_DNA"/>
</dbReference>
<proteinExistence type="predicted"/>
<keyword evidence="1" id="KW-1133">Transmembrane helix</keyword>
<keyword evidence="3" id="KW-1185">Reference proteome</keyword>
<evidence type="ECO:0000313" key="2">
    <source>
        <dbReference type="EMBL" id="ONK55956.1"/>
    </source>
</evidence>
<dbReference type="Proteomes" id="UP000243459">
    <property type="component" value="Chromosome 10"/>
</dbReference>
<name>A0A5P1E4K1_ASPOF</name>
<protein>
    <submittedName>
        <fullName evidence="2">Uncharacterized protein</fullName>
    </submittedName>
</protein>
<feature type="transmembrane region" description="Helical" evidence="1">
    <location>
        <begin position="24"/>
        <end position="49"/>
    </location>
</feature>
<dbReference type="AlphaFoldDB" id="A0A5P1E4K1"/>
<accession>A0A5P1E4K1</accession>
<keyword evidence="1" id="KW-0472">Membrane</keyword>
<dbReference type="Gramene" id="ONK55956">
    <property type="protein sequence ID" value="ONK55956"/>
    <property type="gene ID" value="A4U43_C10F2670"/>
</dbReference>
<gene>
    <name evidence="2" type="ORF">A4U43_C10F2670</name>
</gene>
<keyword evidence="1" id="KW-0812">Transmembrane</keyword>
<reference evidence="3" key="1">
    <citation type="journal article" date="2017" name="Nat. Commun.">
        <title>The asparagus genome sheds light on the origin and evolution of a young Y chromosome.</title>
        <authorList>
            <person name="Harkess A."/>
            <person name="Zhou J."/>
            <person name="Xu C."/>
            <person name="Bowers J.E."/>
            <person name="Van der Hulst R."/>
            <person name="Ayyampalayam S."/>
            <person name="Mercati F."/>
            <person name="Riccardi P."/>
            <person name="McKain M.R."/>
            <person name="Kakrana A."/>
            <person name="Tang H."/>
            <person name="Ray J."/>
            <person name="Groenendijk J."/>
            <person name="Arikit S."/>
            <person name="Mathioni S.M."/>
            <person name="Nakano M."/>
            <person name="Shan H."/>
            <person name="Telgmann-Rauber A."/>
            <person name="Kanno A."/>
            <person name="Yue Z."/>
            <person name="Chen H."/>
            <person name="Li W."/>
            <person name="Chen Y."/>
            <person name="Xu X."/>
            <person name="Zhang Y."/>
            <person name="Luo S."/>
            <person name="Chen H."/>
            <person name="Gao J."/>
            <person name="Mao Z."/>
            <person name="Pires J.C."/>
            <person name="Luo M."/>
            <person name="Kudrna D."/>
            <person name="Wing R.A."/>
            <person name="Meyers B.C."/>
            <person name="Yi K."/>
            <person name="Kong H."/>
            <person name="Lavrijsen P."/>
            <person name="Sunseri F."/>
            <person name="Falavigna A."/>
            <person name="Ye Y."/>
            <person name="Leebens-Mack J.H."/>
            <person name="Chen G."/>
        </authorList>
    </citation>
    <scope>NUCLEOTIDE SEQUENCE [LARGE SCALE GENOMIC DNA]</scope>
    <source>
        <strain evidence="3">cv. DH0086</strain>
    </source>
</reference>
<evidence type="ECO:0000313" key="3">
    <source>
        <dbReference type="Proteomes" id="UP000243459"/>
    </source>
</evidence>
<sequence>MDLALPITVIYWMGGLKPDSITCLLSLFVVLFNALVLRSLGLTIGAVVVEIPIFIYKLLFGVQFEEEDVHGCSRGVMCKVVDYTAIRPIAYSASSETEVEKKEFTISRKLEENGTTNEVNYLATKKS</sequence>
<organism evidence="2 3">
    <name type="scientific">Asparagus officinalis</name>
    <name type="common">Garden asparagus</name>
    <dbReference type="NCBI Taxonomy" id="4686"/>
    <lineage>
        <taxon>Eukaryota</taxon>
        <taxon>Viridiplantae</taxon>
        <taxon>Streptophyta</taxon>
        <taxon>Embryophyta</taxon>
        <taxon>Tracheophyta</taxon>
        <taxon>Spermatophyta</taxon>
        <taxon>Magnoliopsida</taxon>
        <taxon>Liliopsida</taxon>
        <taxon>Asparagales</taxon>
        <taxon>Asparagaceae</taxon>
        <taxon>Asparagoideae</taxon>
        <taxon>Asparagus</taxon>
    </lineage>
</organism>